<organism evidence="1 2">
    <name type="scientific">Orbus hercynius</name>
    <dbReference type="NCBI Taxonomy" id="593135"/>
    <lineage>
        <taxon>Bacteria</taxon>
        <taxon>Pseudomonadati</taxon>
        <taxon>Pseudomonadota</taxon>
        <taxon>Gammaproteobacteria</taxon>
        <taxon>Orbales</taxon>
        <taxon>Orbaceae</taxon>
        <taxon>Orbus</taxon>
    </lineage>
</organism>
<dbReference type="AlphaFoldDB" id="A0A495RB97"/>
<comment type="caution">
    <text evidence="1">The sequence shown here is derived from an EMBL/GenBank/DDBJ whole genome shotgun (WGS) entry which is preliminary data.</text>
</comment>
<protein>
    <submittedName>
        <fullName evidence="1">Uncharacterized protein</fullName>
    </submittedName>
</protein>
<keyword evidence="2" id="KW-1185">Reference proteome</keyword>
<gene>
    <name evidence="1" type="ORF">DES39_1881</name>
</gene>
<dbReference type="RefSeq" id="WP_121145519.1">
    <property type="nucleotide sequence ID" value="NZ_RBWY01000004.1"/>
</dbReference>
<name>A0A495RB97_9GAMM</name>
<dbReference type="Proteomes" id="UP000278542">
    <property type="component" value="Unassembled WGS sequence"/>
</dbReference>
<accession>A0A495RB97</accession>
<evidence type="ECO:0000313" key="2">
    <source>
        <dbReference type="Proteomes" id="UP000278542"/>
    </source>
</evidence>
<reference evidence="1 2" key="1">
    <citation type="submission" date="2018-10" db="EMBL/GenBank/DDBJ databases">
        <title>Genomic Encyclopedia of Type Strains, Phase IV (KMG-IV): sequencing the most valuable type-strain genomes for metagenomic binning, comparative biology and taxonomic classification.</title>
        <authorList>
            <person name="Goeker M."/>
        </authorList>
    </citation>
    <scope>NUCLEOTIDE SEQUENCE [LARGE SCALE GENOMIC DNA]</scope>
    <source>
        <strain evidence="1 2">DSM 22228</strain>
    </source>
</reference>
<proteinExistence type="predicted"/>
<evidence type="ECO:0000313" key="1">
    <source>
        <dbReference type="EMBL" id="RKS84669.1"/>
    </source>
</evidence>
<dbReference type="EMBL" id="RBWY01000004">
    <property type="protein sequence ID" value="RKS84669.1"/>
    <property type="molecule type" value="Genomic_DNA"/>
</dbReference>
<sequence>MNIGAYCGALISTGKATLKELQEYYSLTDLFIMAEVLQVDNYNQGVINRKKDGKHSINIGTI</sequence>